<evidence type="ECO:0000313" key="1">
    <source>
        <dbReference type="EMBL" id="QTD53991.1"/>
    </source>
</evidence>
<organism evidence="1 2">
    <name type="scientific">Sulfidibacter corallicola</name>
    <dbReference type="NCBI Taxonomy" id="2818388"/>
    <lineage>
        <taxon>Bacteria</taxon>
        <taxon>Pseudomonadati</taxon>
        <taxon>Acidobacteriota</taxon>
        <taxon>Holophagae</taxon>
        <taxon>Acanthopleuribacterales</taxon>
        <taxon>Acanthopleuribacteraceae</taxon>
        <taxon>Sulfidibacter</taxon>
    </lineage>
</organism>
<protein>
    <submittedName>
        <fullName evidence="1">Uncharacterized protein</fullName>
    </submittedName>
</protein>
<dbReference type="EMBL" id="CP071793">
    <property type="protein sequence ID" value="QTD53991.1"/>
    <property type="molecule type" value="Genomic_DNA"/>
</dbReference>
<sequence>MAIIFPLLAMVPAFAYLELRTLIRDVQHDGFCEKAGIVWVDVNANDFAAASPQEPVYLRFTLDHGATLCASLVDPNLPNATPVFLPLFTEFGDAVLAPSDTVSVVRWKAGEPHIWLKVTSSSSTWLRVGDDVGPPTMDHRVTFSLGLSGQESQSAVAPYFDSGKANLPFQSRGSDPDQANSLGSVDLELKVDLSQGNLQPLPAPQDLSALNLDGGAFDHTTVGVETATNDSGISEGVPLSIAFLGDGMIGRGVFIGNYDVEYRWSNRSIHYRGSCEEGGMLVFRIASNIFPEASPQNPVYVRVQLNRAVTLCRTLVPPGSATPLYLAARLDAPDGTLLNMAPNAISVVRWVAGEDALWVKIVDGTGDWIRRGEDDTPPDQANSVSFYTGITAETSYDGSRDAFIRGEANLPFNTFDLSTDGSLSDAADLLIQLDASQSELDPGNPDLENVELDIQFYQEGTTGVETVEDPGRIETGSEVDVLTNDPPRIAHGLDLFPATRDTIDLRTLIRDVFYQGTCEQTGLMALVFSGNPFPDASPTTPTYLRLRLTGGARLCRTRVAAGPQPDPPIHLGLGLEPGHLAGARMVAAPDAISIVRWMAGEDAIWLKISQSPARWLQMSNSTTSPNIRDRVVMTLGNAPTDSFSRYADDFRNGLANLPCNTTNPQNSGNADEATDTRLELDLTTYIHPAPSLVELFPTGYDETTTGVTSETQANQIQLGTLVPVPFGGEITIGRTVETLPVTVTPEISVQGLEVITLEAQVPDGIVISQVTWTDLDTGTVLGNFPSLAYDPLPERTIRVRCHVIDNLGRTGDGFGIILVNPEGIDLNLDGKNTLEDLLYLTPRWEDGDSDVLEMMHINTGQN</sequence>
<keyword evidence="2" id="KW-1185">Reference proteome</keyword>
<dbReference type="KEGG" id="scor:J3U87_16215"/>
<accession>A0A8A4TXP7</accession>
<name>A0A8A4TXP7_SULCO</name>
<evidence type="ECO:0000313" key="2">
    <source>
        <dbReference type="Proteomes" id="UP000663929"/>
    </source>
</evidence>
<dbReference type="Proteomes" id="UP000663929">
    <property type="component" value="Chromosome"/>
</dbReference>
<proteinExistence type="predicted"/>
<dbReference type="RefSeq" id="WP_237384091.1">
    <property type="nucleotide sequence ID" value="NZ_CP071793.1"/>
</dbReference>
<dbReference type="AlphaFoldDB" id="A0A8A4TXP7"/>
<gene>
    <name evidence="1" type="ORF">J3U87_16215</name>
</gene>
<reference evidence="1" key="1">
    <citation type="submission" date="2021-03" db="EMBL/GenBank/DDBJ databases">
        <title>Acanthopleuribacteraceae sp. M133.</title>
        <authorList>
            <person name="Wang G."/>
        </authorList>
    </citation>
    <scope>NUCLEOTIDE SEQUENCE</scope>
    <source>
        <strain evidence="1">M133</strain>
    </source>
</reference>